<evidence type="ECO:0000313" key="1">
    <source>
        <dbReference type="EMBL" id="MDQ0103369.1"/>
    </source>
</evidence>
<sequence length="446" mass="47937">MENEIQLISDGDGLAVIGDSNAVQRFLTSEGLTSKDLGLQRLGPAIGAAAGALQSTSEIAANSGRWVKLTKESAELVKKYGLMKSSSTGLNLGVVQAKGGQIKGIVQFAKVPGTLISNPAVLSGAAGIMSQVAMQQAMNEITDYLAAIDEKVDDLLRAQKDAVFAAMIGVDIEIEEALLIREHVGKVSETTWSKVQATSTTLKSTQGYALRQLDALAEKIERKSKLGEVAEVISEIEPKVREWLAVLAHCFQLQDAVALLELDRVLDASPGELDRHRLGLKAARHKRLSLISQSTERLLSRMDAAAEKANAKVLLHPGASRAVVSSSNRVATGVVDFHGSLGLERGRPEFESKRWIDAAAELRDRALETGAGGVDAARRMTAETVDRAKIATDNVLEIGAERFDATRRAGRETLDEAKSATGKFSSGFSERVLRWRGEKNGEETED</sequence>
<organism evidence="1 2">
    <name type="scientific">Paenarthrobacter nicotinovorans</name>
    <name type="common">Arthrobacter nicotinovorans</name>
    <dbReference type="NCBI Taxonomy" id="29320"/>
    <lineage>
        <taxon>Bacteria</taxon>
        <taxon>Bacillati</taxon>
        <taxon>Actinomycetota</taxon>
        <taxon>Actinomycetes</taxon>
        <taxon>Micrococcales</taxon>
        <taxon>Micrococcaceae</taxon>
        <taxon>Paenarthrobacter</taxon>
    </lineage>
</organism>
<dbReference type="EMBL" id="JAUSSW010000008">
    <property type="protein sequence ID" value="MDQ0103369.1"/>
    <property type="molecule type" value="Genomic_DNA"/>
</dbReference>
<proteinExistence type="predicted"/>
<accession>A0ABT9TNX2</accession>
<evidence type="ECO:0000313" key="2">
    <source>
        <dbReference type="Proteomes" id="UP001244563"/>
    </source>
</evidence>
<dbReference type="RefSeq" id="WP_306878828.1">
    <property type="nucleotide sequence ID" value="NZ_JAUSSW010000008.1"/>
</dbReference>
<keyword evidence="2" id="KW-1185">Reference proteome</keyword>
<dbReference type="Proteomes" id="UP001244563">
    <property type="component" value="Unassembled WGS sequence"/>
</dbReference>
<name>A0ABT9TNX2_PAENI</name>
<gene>
    <name evidence="1" type="ORF">J2T10_003033</name>
</gene>
<comment type="caution">
    <text evidence="1">The sequence shown here is derived from an EMBL/GenBank/DDBJ whole genome shotgun (WGS) entry which is preliminary data.</text>
</comment>
<reference evidence="1 2" key="1">
    <citation type="submission" date="2023-07" db="EMBL/GenBank/DDBJ databases">
        <title>Sorghum-associated microbial communities from plants grown in Nebraska, USA.</title>
        <authorList>
            <person name="Schachtman D."/>
        </authorList>
    </citation>
    <scope>NUCLEOTIDE SEQUENCE [LARGE SCALE GENOMIC DNA]</scope>
    <source>
        <strain evidence="1 2">CC523</strain>
    </source>
</reference>
<protein>
    <submittedName>
        <fullName evidence="1">Uncharacterized protein</fullName>
    </submittedName>
</protein>